<accession>A0AAX2IUN1</accession>
<keyword evidence="8 13" id="KW-0560">Oxidoreductase</keyword>
<sequence length="306" mass="34219">MNHIALEQPVIHNVLHKNCEKKMSASLIDGREISALRRNELKQRVQYHVEQGQRAPGLAVVLIGNDPASLIYVSNKRKACEDVGITSHSYDLPAETTQEELIQLIHELNQSDKIDGILIQLPLPKHINERTIIEHIKPEKDVDGFHPYNLGRLAQRNPFLRPCTPLGIMNLLHHYDLNVKRKHAVVIGASNIVGRPMSLELLLAGATVTICHKFTQQLQKFVEIADFLIVATGKMDVIATDWLKEHQVVIDVGMHRLPDGSIRGDVDFKKAVEKVAWITPVPGGVGPMTIVTLLENTMMSAAKLRE</sequence>
<dbReference type="NCBIfam" id="NF008058">
    <property type="entry name" value="PRK10792.1"/>
    <property type="match status" value="1"/>
</dbReference>
<evidence type="ECO:0000256" key="1">
    <source>
        <dbReference type="ARBA" id="ARBA00004777"/>
    </source>
</evidence>
<feature type="binding site" evidence="13">
    <location>
        <begin position="188"/>
        <end position="190"/>
    </location>
    <ligand>
        <name>NADP(+)</name>
        <dbReference type="ChEBI" id="CHEBI:58349"/>
    </ligand>
</feature>
<dbReference type="EC" id="3.5.4.9" evidence="13"/>
<dbReference type="GO" id="GO:0000105">
    <property type="term" value="P:L-histidine biosynthetic process"/>
    <property type="evidence" value="ECO:0007669"/>
    <property type="project" value="UniProtKB-KW"/>
</dbReference>
<dbReference type="GO" id="GO:0035999">
    <property type="term" value="P:tetrahydrofolate interconversion"/>
    <property type="evidence" value="ECO:0007669"/>
    <property type="project" value="UniProtKB-UniRule"/>
</dbReference>
<dbReference type="PRINTS" id="PR00085">
    <property type="entry name" value="THFDHDRGNASE"/>
</dbReference>
<dbReference type="InterPro" id="IPR000672">
    <property type="entry name" value="THF_DH/CycHdrlase"/>
</dbReference>
<proteinExistence type="inferred from homology"/>
<dbReference type="PROSITE" id="PS00766">
    <property type="entry name" value="THF_DHG_CYH_1"/>
    <property type="match status" value="1"/>
</dbReference>
<evidence type="ECO:0000313" key="16">
    <source>
        <dbReference type="EMBL" id="SQG90152.1"/>
    </source>
</evidence>
<comment type="catalytic activity">
    <reaction evidence="12 13">
        <text>(6R)-5,10-methenyltetrahydrofolate + H2O = (6R)-10-formyltetrahydrofolate + H(+)</text>
        <dbReference type="Rhea" id="RHEA:23700"/>
        <dbReference type="ChEBI" id="CHEBI:15377"/>
        <dbReference type="ChEBI" id="CHEBI:15378"/>
        <dbReference type="ChEBI" id="CHEBI:57455"/>
        <dbReference type="ChEBI" id="CHEBI:195366"/>
        <dbReference type="EC" id="3.5.4.9"/>
    </reaction>
</comment>
<evidence type="ECO:0000256" key="2">
    <source>
        <dbReference type="ARBA" id="ARBA00011738"/>
    </source>
</evidence>
<evidence type="ECO:0000256" key="12">
    <source>
        <dbReference type="ARBA" id="ARBA00036357"/>
    </source>
</evidence>
<protein>
    <recommendedName>
        <fullName evidence="13">Bifunctional protein FolD</fullName>
    </recommendedName>
    <domain>
        <recommendedName>
            <fullName evidence="13">Methylenetetrahydrofolate dehydrogenase</fullName>
            <ecNumber evidence="13">1.5.1.5</ecNumber>
        </recommendedName>
    </domain>
    <domain>
        <recommendedName>
            <fullName evidence="13">Methenyltetrahydrofolate cyclohydrolase</fullName>
            <ecNumber evidence="13">3.5.4.9</ecNumber>
        </recommendedName>
    </domain>
</protein>
<dbReference type="AlphaFoldDB" id="A0AAX2IUN1"/>
<evidence type="ECO:0000256" key="9">
    <source>
        <dbReference type="ARBA" id="ARBA00023102"/>
    </source>
</evidence>
<dbReference type="GO" id="GO:0009086">
    <property type="term" value="P:methionine biosynthetic process"/>
    <property type="evidence" value="ECO:0007669"/>
    <property type="project" value="UniProtKB-KW"/>
</dbReference>
<dbReference type="FunFam" id="3.40.50.720:FF:000006">
    <property type="entry name" value="Bifunctional protein FolD"/>
    <property type="match status" value="1"/>
</dbReference>
<dbReference type="PANTHER" id="PTHR48099">
    <property type="entry name" value="C-1-TETRAHYDROFOLATE SYNTHASE, CYTOPLASMIC-RELATED"/>
    <property type="match status" value="1"/>
</dbReference>
<dbReference type="GO" id="GO:0006164">
    <property type="term" value="P:purine nucleotide biosynthetic process"/>
    <property type="evidence" value="ECO:0007669"/>
    <property type="project" value="UniProtKB-KW"/>
</dbReference>
<evidence type="ECO:0000256" key="10">
    <source>
        <dbReference type="ARBA" id="ARBA00023167"/>
    </source>
</evidence>
<dbReference type="GO" id="GO:0005829">
    <property type="term" value="C:cytosol"/>
    <property type="evidence" value="ECO:0007669"/>
    <property type="project" value="TreeGrafter"/>
</dbReference>
<evidence type="ECO:0000256" key="13">
    <source>
        <dbReference type="HAMAP-Rule" id="MF_01576"/>
    </source>
</evidence>
<keyword evidence="7 13" id="KW-0521">NADP</keyword>
<dbReference type="InterPro" id="IPR046346">
    <property type="entry name" value="Aminoacid_DH-like_N_sf"/>
</dbReference>
<keyword evidence="9 13" id="KW-0368">Histidine biosynthesis</keyword>
<dbReference type="NCBIfam" id="NF010783">
    <property type="entry name" value="PRK14186.1"/>
    <property type="match status" value="1"/>
</dbReference>
<keyword evidence="3 13" id="KW-0554">One-carbon metabolism</keyword>
<gene>
    <name evidence="13 16" type="primary">folD</name>
    <name evidence="16" type="ORF">NCTC12272_01340</name>
</gene>
<reference evidence="16 17" key="1">
    <citation type="submission" date="2018-06" db="EMBL/GenBank/DDBJ databases">
        <authorList>
            <consortium name="Pathogen Informatics"/>
            <person name="Doyle S."/>
        </authorList>
    </citation>
    <scope>NUCLEOTIDE SEQUENCE [LARGE SCALE GENOMIC DNA]</scope>
    <source>
        <strain evidence="16 17">NCTC12272</strain>
    </source>
</reference>
<comment type="subunit">
    <text evidence="2 13">Homodimer.</text>
</comment>
<comment type="similarity">
    <text evidence="13">Belongs to the tetrahydrofolate dehydrogenase/cyclohydrolase family.</text>
</comment>
<dbReference type="Pfam" id="PF02882">
    <property type="entry name" value="THF_DHG_CYH_C"/>
    <property type="match status" value="1"/>
</dbReference>
<dbReference type="HAMAP" id="MF_01576">
    <property type="entry name" value="THF_DHG_CYH"/>
    <property type="match status" value="1"/>
</dbReference>
<keyword evidence="4 13" id="KW-0028">Amino-acid biosynthesis</keyword>
<dbReference type="PROSITE" id="PS00767">
    <property type="entry name" value="THF_DHG_CYH_2"/>
    <property type="match status" value="1"/>
</dbReference>
<organism evidence="16 17">
    <name type="scientific">Legionella pneumophila subsp. pascullei</name>
    <dbReference type="NCBI Taxonomy" id="91890"/>
    <lineage>
        <taxon>Bacteria</taxon>
        <taxon>Pseudomonadati</taxon>
        <taxon>Pseudomonadota</taxon>
        <taxon>Gammaproteobacteria</taxon>
        <taxon>Legionellales</taxon>
        <taxon>Legionellaceae</taxon>
        <taxon>Legionella</taxon>
    </lineage>
</organism>
<evidence type="ECO:0000256" key="3">
    <source>
        <dbReference type="ARBA" id="ARBA00022563"/>
    </source>
</evidence>
<dbReference type="Gene3D" id="3.40.50.720">
    <property type="entry name" value="NAD(P)-binding Rossmann-like Domain"/>
    <property type="match status" value="1"/>
</dbReference>
<evidence type="ECO:0000313" key="17">
    <source>
        <dbReference type="Proteomes" id="UP000249566"/>
    </source>
</evidence>
<dbReference type="GO" id="GO:0004477">
    <property type="term" value="F:methenyltetrahydrofolate cyclohydrolase activity"/>
    <property type="evidence" value="ECO:0007669"/>
    <property type="project" value="UniProtKB-UniRule"/>
</dbReference>
<feature type="domain" description="Tetrahydrofolate dehydrogenase/cyclohydrolase NAD(P)-binding" evidence="15">
    <location>
        <begin position="162"/>
        <end position="303"/>
    </location>
</feature>
<evidence type="ECO:0000259" key="14">
    <source>
        <dbReference type="Pfam" id="PF00763"/>
    </source>
</evidence>
<comment type="caution">
    <text evidence="13">Lacks conserved residue(s) required for the propagation of feature annotation.</text>
</comment>
<evidence type="ECO:0000256" key="7">
    <source>
        <dbReference type="ARBA" id="ARBA00022857"/>
    </source>
</evidence>
<dbReference type="FunFam" id="3.40.50.10860:FF:000001">
    <property type="entry name" value="Bifunctional protein FolD"/>
    <property type="match status" value="1"/>
</dbReference>
<dbReference type="Gene3D" id="3.40.50.10860">
    <property type="entry name" value="Leucine Dehydrogenase, chain A, domain 1"/>
    <property type="match status" value="1"/>
</dbReference>
<dbReference type="SUPFAM" id="SSF51735">
    <property type="entry name" value="NAD(P)-binding Rossmann-fold domains"/>
    <property type="match status" value="1"/>
</dbReference>
<keyword evidence="10 13" id="KW-0486">Methionine biosynthesis</keyword>
<feature type="domain" description="Tetrahydrofolate dehydrogenase/cyclohydrolase catalytic" evidence="14">
    <location>
        <begin position="28"/>
        <end position="143"/>
    </location>
</feature>
<dbReference type="CDD" id="cd01080">
    <property type="entry name" value="NAD_bind_m-THF_DH_Cyclohyd"/>
    <property type="match status" value="1"/>
</dbReference>
<evidence type="ECO:0000256" key="6">
    <source>
        <dbReference type="ARBA" id="ARBA00022801"/>
    </source>
</evidence>
<dbReference type="InterPro" id="IPR020867">
    <property type="entry name" value="THF_DH/CycHdrlase_CS"/>
</dbReference>
<comment type="catalytic activity">
    <reaction evidence="13">
        <text>(6R)-5,10-methylene-5,6,7,8-tetrahydrofolate + NADP(+) = (6R)-5,10-methenyltetrahydrofolate + NADPH</text>
        <dbReference type="Rhea" id="RHEA:22812"/>
        <dbReference type="ChEBI" id="CHEBI:15636"/>
        <dbReference type="ChEBI" id="CHEBI:57455"/>
        <dbReference type="ChEBI" id="CHEBI:57783"/>
        <dbReference type="ChEBI" id="CHEBI:58349"/>
        <dbReference type="EC" id="1.5.1.5"/>
    </reaction>
</comment>
<evidence type="ECO:0000256" key="4">
    <source>
        <dbReference type="ARBA" id="ARBA00022605"/>
    </source>
</evidence>
<keyword evidence="6 13" id="KW-0378">Hydrolase</keyword>
<keyword evidence="11 13" id="KW-0511">Multifunctional enzyme</keyword>
<dbReference type="EC" id="1.5.1.5" evidence="13"/>
<comment type="function">
    <text evidence="13">Catalyzes the oxidation of 5,10-methylenetetrahydrofolate to 5,10-methenyltetrahydrofolate and then the hydrolysis of 5,10-methenyltetrahydrofolate to 10-formyltetrahydrofolate.</text>
</comment>
<dbReference type="InterPro" id="IPR020630">
    <property type="entry name" value="THF_DH/CycHdrlase_cat_dom"/>
</dbReference>
<dbReference type="EMBL" id="LS483412">
    <property type="protein sequence ID" value="SQG90152.1"/>
    <property type="molecule type" value="Genomic_DNA"/>
</dbReference>
<evidence type="ECO:0000256" key="5">
    <source>
        <dbReference type="ARBA" id="ARBA00022755"/>
    </source>
</evidence>
<dbReference type="InterPro" id="IPR020631">
    <property type="entry name" value="THF_DH/CycHdrlase_NAD-bd_dom"/>
</dbReference>
<comment type="pathway">
    <text evidence="1 13">One-carbon metabolism; tetrahydrofolate interconversion.</text>
</comment>
<dbReference type="PANTHER" id="PTHR48099:SF5">
    <property type="entry name" value="C-1-TETRAHYDROFOLATE SYNTHASE, CYTOPLASMIC"/>
    <property type="match status" value="1"/>
</dbReference>
<evidence type="ECO:0000256" key="11">
    <source>
        <dbReference type="ARBA" id="ARBA00023268"/>
    </source>
</evidence>
<dbReference type="GO" id="GO:0004488">
    <property type="term" value="F:methylenetetrahydrofolate dehydrogenase (NADP+) activity"/>
    <property type="evidence" value="ECO:0007669"/>
    <property type="project" value="UniProtKB-UniRule"/>
</dbReference>
<dbReference type="Pfam" id="PF00763">
    <property type="entry name" value="THF_DHG_CYH"/>
    <property type="match status" value="1"/>
</dbReference>
<dbReference type="Proteomes" id="UP000249566">
    <property type="component" value="Chromosome 1"/>
</dbReference>
<evidence type="ECO:0000259" key="15">
    <source>
        <dbReference type="Pfam" id="PF02882"/>
    </source>
</evidence>
<dbReference type="InterPro" id="IPR036291">
    <property type="entry name" value="NAD(P)-bd_dom_sf"/>
</dbReference>
<name>A0AAX2IUN1_LEGPN</name>
<evidence type="ECO:0000256" key="8">
    <source>
        <dbReference type="ARBA" id="ARBA00023002"/>
    </source>
</evidence>
<keyword evidence="5 13" id="KW-0658">Purine biosynthesis</keyword>
<dbReference type="SUPFAM" id="SSF53223">
    <property type="entry name" value="Aminoacid dehydrogenase-like, N-terminal domain"/>
    <property type="match status" value="1"/>
</dbReference>